<feature type="compositionally biased region" description="Low complexity" evidence="8">
    <location>
        <begin position="190"/>
        <end position="209"/>
    </location>
</feature>
<comment type="caution">
    <text evidence="10">The sequence shown here is derived from an EMBL/GenBank/DDBJ whole genome shotgun (WGS) entry which is preliminary data.</text>
</comment>
<evidence type="ECO:0000259" key="9">
    <source>
        <dbReference type="PROSITE" id="PS50157"/>
    </source>
</evidence>
<feature type="domain" description="C2H2-type" evidence="9">
    <location>
        <begin position="328"/>
        <end position="358"/>
    </location>
</feature>
<dbReference type="PROSITE" id="PS50157">
    <property type="entry name" value="ZINC_FINGER_C2H2_2"/>
    <property type="match status" value="2"/>
</dbReference>
<keyword evidence="5" id="KW-0862">Zinc</keyword>
<dbReference type="PANTHER" id="PTHR16515">
    <property type="entry name" value="PR DOMAIN ZINC FINGER PROTEIN"/>
    <property type="match status" value="1"/>
</dbReference>
<keyword evidence="4 7" id="KW-0863">Zinc-finger</keyword>
<evidence type="ECO:0000313" key="11">
    <source>
        <dbReference type="Proteomes" id="UP000320333"/>
    </source>
</evidence>
<feature type="region of interest" description="Disordered" evidence="8">
    <location>
        <begin position="1"/>
        <end position="26"/>
    </location>
</feature>
<dbReference type="GO" id="GO:0010468">
    <property type="term" value="P:regulation of gene expression"/>
    <property type="evidence" value="ECO:0007669"/>
    <property type="project" value="TreeGrafter"/>
</dbReference>
<comment type="subcellular location">
    <subcellularLocation>
        <location evidence="1">Nucleus</location>
    </subcellularLocation>
</comment>
<dbReference type="Proteomes" id="UP000320333">
    <property type="component" value="Unassembled WGS sequence"/>
</dbReference>
<accession>A0A507FDV7</accession>
<dbReference type="AlphaFoldDB" id="A0A507FDV7"/>
<gene>
    <name evidence="10" type="ORF">CcCBS67573_g04298</name>
</gene>
<proteinExistence type="predicted"/>
<evidence type="ECO:0000256" key="7">
    <source>
        <dbReference type="PROSITE-ProRule" id="PRU00042"/>
    </source>
</evidence>
<dbReference type="GO" id="GO:0005634">
    <property type="term" value="C:nucleus"/>
    <property type="evidence" value="ECO:0007669"/>
    <property type="project" value="UniProtKB-SubCell"/>
</dbReference>
<dbReference type="GO" id="GO:0008270">
    <property type="term" value="F:zinc ion binding"/>
    <property type="evidence" value="ECO:0007669"/>
    <property type="project" value="UniProtKB-KW"/>
</dbReference>
<dbReference type="Pfam" id="PF00096">
    <property type="entry name" value="zf-C2H2"/>
    <property type="match status" value="1"/>
</dbReference>
<dbReference type="PANTHER" id="PTHR16515:SF49">
    <property type="entry name" value="GASTRULA ZINC FINGER PROTEIN XLCGF49.1-LIKE-RELATED"/>
    <property type="match status" value="1"/>
</dbReference>
<keyword evidence="2" id="KW-0479">Metal-binding</keyword>
<name>A0A507FDV7_9FUNG</name>
<evidence type="ECO:0000256" key="5">
    <source>
        <dbReference type="ARBA" id="ARBA00022833"/>
    </source>
</evidence>
<sequence>MSQFNDPVKLEDQQQQHPPHPPLPLPHHFSILSNQLQLLPMSFNYMANPSVPLSSIDMMANFTFPAASINKPADRSMSLTAELSRAAFKTCNYPSSASYPHAAHQTHSPSPMMESPAMFPTFIQQSPIQANQPLPPYSPMSFYFDQPQAVEQLPVHMIATTNPISIPMIPSRSGSNELCSLFEEAFPNSLSNSSPAAAAAAPSPPLLKSNTHHSPLPPLLKRRQSAPYQLNNSATPPPATTTTTTTTAAATGTTTSTNPYPILPIPKQRTPRLKSISTPDFQSPTTGATTPILDTRPRDFQCTICQNRFLRRQDLSRHEVTHTRSKEYVCPFGCGSCFGRSDALSRHMKGRRCSRGGE</sequence>
<evidence type="ECO:0000256" key="4">
    <source>
        <dbReference type="ARBA" id="ARBA00022771"/>
    </source>
</evidence>
<dbReference type="SMART" id="SM00355">
    <property type="entry name" value="ZnF_C2H2"/>
    <property type="match status" value="2"/>
</dbReference>
<dbReference type="PROSITE" id="PS00028">
    <property type="entry name" value="ZINC_FINGER_C2H2_1"/>
    <property type="match status" value="1"/>
</dbReference>
<keyword evidence="6" id="KW-0539">Nucleus</keyword>
<evidence type="ECO:0000256" key="3">
    <source>
        <dbReference type="ARBA" id="ARBA00022737"/>
    </source>
</evidence>
<dbReference type="Gene3D" id="3.30.160.60">
    <property type="entry name" value="Classic Zinc Finger"/>
    <property type="match status" value="2"/>
</dbReference>
<protein>
    <recommendedName>
        <fullName evidence="9">C2H2-type domain-containing protein</fullName>
    </recommendedName>
</protein>
<dbReference type="STRING" id="246404.A0A507FDV7"/>
<keyword evidence="11" id="KW-1185">Reference proteome</keyword>
<feature type="region of interest" description="Disordered" evidence="8">
    <location>
        <begin position="190"/>
        <end position="267"/>
    </location>
</feature>
<evidence type="ECO:0000256" key="1">
    <source>
        <dbReference type="ARBA" id="ARBA00004123"/>
    </source>
</evidence>
<feature type="domain" description="C2H2-type" evidence="9">
    <location>
        <begin position="300"/>
        <end position="327"/>
    </location>
</feature>
<organism evidence="10 11">
    <name type="scientific">Chytriomyces confervae</name>
    <dbReference type="NCBI Taxonomy" id="246404"/>
    <lineage>
        <taxon>Eukaryota</taxon>
        <taxon>Fungi</taxon>
        <taxon>Fungi incertae sedis</taxon>
        <taxon>Chytridiomycota</taxon>
        <taxon>Chytridiomycota incertae sedis</taxon>
        <taxon>Chytridiomycetes</taxon>
        <taxon>Chytridiales</taxon>
        <taxon>Chytriomycetaceae</taxon>
        <taxon>Chytriomyces</taxon>
    </lineage>
</organism>
<feature type="compositionally biased region" description="Polar residues" evidence="8">
    <location>
        <begin position="275"/>
        <end position="289"/>
    </location>
</feature>
<dbReference type="InterPro" id="IPR036236">
    <property type="entry name" value="Znf_C2H2_sf"/>
</dbReference>
<reference evidence="10 11" key="1">
    <citation type="journal article" date="2019" name="Sci. Rep.">
        <title>Comparative genomics of chytrid fungi reveal insights into the obligate biotrophic and pathogenic lifestyle of Synchytrium endobioticum.</title>
        <authorList>
            <person name="van de Vossenberg B.T.L.H."/>
            <person name="Warris S."/>
            <person name="Nguyen H.D.T."/>
            <person name="van Gent-Pelzer M.P.E."/>
            <person name="Joly D.L."/>
            <person name="van de Geest H.C."/>
            <person name="Bonants P.J.M."/>
            <person name="Smith D.S."/>
            <person name="Levesque C.A."/>
            <person name="van der Lee T.A.J."/>
        </authorList>
    </citation>
    <scope>NUCLEOTIDE SEQUENCE [LARGE SCALE GENOMIC DNA]</scope>
    <source>
        <strain evidence="10 11">CBS 675.73</strain>
    </source>
</reference>
<dbReference type="InterPro" id="IPR050331">
    <property type="entry name" value="Zinc_finger"/>
</dbReference>
<evidence type="ECO:0000256" key="8">
    <source>
        <dbReference type="SAM" id="MobiDB-lite"/>
    </source>
</evidence>
<evidence type="ECO:0000256" key="6">
    <source>
        <dbReference type="ARBA" id="ARBA00023242"/>
    </source>
</evidence>
<feature type="region of interest" description="Disordered" evidence="8">
    <location>
        <begin position="274"/>
        <end position="293"/>
    </location>
</feature>
<feature type="compositionally biased region" description="Low complexity" evidence="8">
    <location>
        <begin position="240"/>
        <end position="257"/>
    </location>
</feature>
<dbReference type="InterPro" id="IPR013087">
    <property type="entry name" value="Znf_C2H2_type"/>
</dbReference>
<keyword evidence="3" id="KW-0677">Repeat</keyword>
<evidence type="ECO:0000256" key="2">
    <source>
        <dbReference type="ARBA" id="ARBA00022723"/>
    </source>
</evidence>
<evidence type="ECO:0000313" key="10">
    <source>
        <dbReference type="EMBL" id="TPX74433.1"/>
    </source>
</evidence>
<dbReference type="OrthoDB" id="8922241at2759"/>
<dbReference type="SUPFAM" id="SSF57667">
    <property type="entry name" value="beta-beta-alpha zinc fingers"/>
    <property type="match status" value="1"/>
</dbReference>
<dbReference type="EMBL" id="QEAP01000126">
    <property type="protein sequence ID" value="TPX74433.1"/>
    <property type="molecule type" value="Genomic_DNA"/>
</dbReference>